<dbReference type="eggNOG" id="ENOG5033N83">
    <property type="taxonomic scope" value="Bacteria"/>
</dbReference>
<keyword evidence="1" id="KW-0812">Transmembrane</keyword>
<name>R1GED1_9PSEU</name>
<comment type="caution">
    <text evidence="2">The sequence shown here is derived from an EMBL/GenBank/DDBJ whole genome shotgun (WGS) entry which is preliminary data.</text>
</comment>
<evidence type="ECO:0000313" key="2">
    <source>
        <dbReference type="EMBL" id="EOD69583.1"/>
    </source>
</evidence>
<dbReference type="PATRIC" id="fig|1292037.4.peg.1056"/>
<feature type="transmembrane region" description="Helical" evidence="1">
    <location>
        <begin position="35"/>
        <end position="57"/>
    </location>
</feature>
<feature type="transmembrane region" description="Helical" evidence="1">
    <location>
        <begin position="63"/>
        <end position="85"/>
    </location>
</feature>
<accession>R1GED1</accession>
<dbReference type="InterPro" id="IPR025325">
    <property type="entry name" value="DUF4231"/>
</dbReference>
<dbReference type="Pfam" id="PF14015">
    <property type="entry name" value="DUF4231"/>
    <property type="match status" value="1"/>
</dbReference>
<proteinExistence type="predicted"/>
<dbReference type="NCBIfam" id="NF033634">
    <property type="entry name" value="SLATT_1"/>
    <property type="match status" value="1"/>
</dbReference>
<keyword evidence="1" id="KW-1133">Transmembrane helix</keyword>
<keyword evidence="3" id="KW-1185">Reference proteome</keyword>
<keyword evidence="1" id="KW-0472">Membrane</keyword>
<dbReference type="OrthoDB" id="4337320at2"/>
<organism evidence="2 3">
    <name type="scientific">Amycolatopsis vancoresmycina DSM 44592</name>
    <dbReference type="NCBI Taxonomy" id="1292037"/>
    <lineage>
        <taxon>Bacteria</taxon>
        <taxon>Bacillati</taxon>
        <taxon>Actinomycetota</taxon>
        <taxon>Actinomycetes</taxon>
        <taxon>Pseudonocardiales</taxon>
        <taxon>Pseudonocardiaceae</taxon>
        <taxon>Amycolatopsis</taxon>
    </lineage>
</organism>
<protein>
    <recommendedName>
        <fullName evidence="4">SMODS and SLOG-associating 2TM effector domain-containing protein</fullName>
    </recommendedName>
</protein>
<evidence type="ECO:0008006" key="4">
    <source>
        <dbReference type="Google" id="ProtNLM"/>
    </source>
</evidence>
<sequence>MSDEPTGELAFLRSELDQQLHRYTKRRKRDKRKAFALRLSTVLLSASISVLLGLRNLDGYTNLFANIALGLGALITVLAAADAFFSHRELWILRTQTVRDLESISRELRYCTSKNPSPEALKQDVERIYGELNRAIERDSKNWDRLRAPSGADSKE</sequence>
<dbReference type="AlphaFoldDB" id="R1GED1"/>
<dbReference type="EMBL" id="AOUO01000056">
    <property type="protein sequence ID" value="EOD69583.1"/>
    <property type="molecule type" value="Genomic_DNA"/>
</dbReference>
<dbReference type="Proteomes" id="UP000014139">
    <property type="component" value="Unassembled WGS sequence"/>
</dbReference>
<reference evidence="2 3" key="1">
    <citation type="submission" date="2013-02" db="EMBL/GenBank/DDBJ databases">
        <title>Draft genome sequence of Amycolatopsis vancoresmycina strain DSM 44592T.</title>
        <authorList>
            <person name="Kumar S."/>
            <person name="Kaur N."/>
            <person name="Kaur C."/>
            <person name="Raghava G.P.S."/>
            <person name="Mayilraj S."/>
        </authorList>
    </citation>
    <scope>NUCLEOTIDE SEQUENCE [LARGE SCALE GENOMIC DNA]</scope>
    <source>
        <strain evidence="2 3">DSM 44592</strain>
    </source>
</reference>
<dbReference type="RefSeq" id="WP_003061441.1">
    <property type="nucleotide sequence ID" value="NZ_AOUO01000056.1"/>
</dbReference>
<gene>
    <name evidence="2" type="ORF">H480_05404</name>
</gene>
<evidence type="ECO:0000256" key="1">
    <source>
        <dbReference type="SAM" id="Phobius"/>
    </source>
</evidence>
<evidence type="ECO:0000313" key="3">
    <source>
        <dbReference type="Proteomes" id="UP000014139"/>
    </source>
</evidence>